<protein>
    <submittedName>
        <fullName evidence="1">Uncharacterized protein</fullName>
    </submittedName>
</protein>
<evidence type="ECO:0000313" key="2">
    <source>
        <dbReference type="Proteomes" id="UP000325577"/>
    </source>
</evidence>
<name>A0A5J5BUK9_9ASTE</name>
<dbReference type="OrthoDB" id="1732053at2759"/>
<organism evidence="1 2">
    <name type="scientific">Nyssa sinensis</name>
    <dbReference type="NCBI Taxonomy" id="561372"/>
    <lineage>
        <taxon>Eukaryota</taxon>
        <taxon>Viridiplantae</taxon>
        <taxon>Streptophyta</taxon>
        <taxon>Embryophyta</taxon>
        <taxon>Tracheophyta</taxon>
        <taxon>Spermatophyta</taxon>
        <taxon>Magnoliopsida</taxon>
        <taxon>eudicotyledons</taxon>
        <taxon>Gunneridae</taxon>
        <taxon>Pentapetalae</taxon>
        <taxon>asterids</taxon>
        <taxon>Cornales</taxon>
        <taxon>Nyssaceae</taxon>
        <taxon>Nyssa</taxon>
    </lineage>
</organism>
<reference evidence="1 2" key="1">
    <citation type="submission" date="2019-09" db="EMBL/GenBank/DDBJ databases">
        <title>A chromosome-level genome assembly of the Chinese tupelo Nyssa sinensis.</title>
        <authorList>
            <person name="Yang X."/>
            <person name="Kang M."/>
            <person name="Yang Y."/>
            <person name="Xiong H."/>
            <person name="Wang M."/>
            <person name="Zhang Z."/>
            <person name="Wang Z."/>
            <person name="Wu H."/>
            <person name="Ma T."/>
            <person name="Liu J."/>
            <person name="Xi Z."/>
        </authorList>
    </citation>
    <scope>NUCLEOTIDE SEQUENCE [LARGE SCALE GENOMIC DNA]</scope>
    <source>
        <strain evidence="1">J267</strain>
        <tissue evidence="1">Leaf</tissue>
    </source>
</reference>
<dbReference type="AlphaFoldDB" id="A0A5J5BUK9"/>
<proteinExistence type="predicted"/>
<accession>A0A5J5BUK9</accession>
<keyword evidence="2" id="KW-1185">Reference proteome</keyword>
<sequence>MQDYDVNGRMTSQGLVVEGGGEKKGIVGIVVGMVGIEGIVVGMVGSEVAGSGGSVTCGTEGMVGSVGFGRDGIWVLGKGGNVGFGKVGAVGSVGKGVLGNGGNVAVGRVGIAGSGGNVALGRGGIVGNVGTGGEVCNRLRAARLTWMLESDNATNKDRNKQWLKVAIVGWGQKGIWGEVLEVFDEM</sequence>
<gene>
    <name evidence="1" type="ORF">F0562_003138</name>
</gene>
<dbReference type="EMBL" id="CM018032">
    <property type="protein sequence ID" value="KAA8546725.1"/>
    <property type="molecule type" value="Genomic_DNA"/>
</dbReference>
<dbReference type="Proteomes" id="UP000325577">
    <property type="component" value="Linkage Group LG1"/>
</dbReference>
<evidence type="ECO:0000313" key="1">
    <source>
        <dbReference type="EMBL" id="KAA8546725.1"/>
    </source>
</evidence>